<dbReference type="Gene3D" id="2.40.30.170">
    <property type="match status" value="1"/>
</dbReference>
<dbReference type="Pfam" id="PF25876">
    <property type="entry name" value="HH_MFP_RND"/>
    <property type="match status" value="1"/>
</dbReference>
<dbReference type="Pfam" id="PF25967">
    <property type="entry name" value="RND-MFP_C"/>
    <property type="match status" value="1"/>
</dbReference>
<dbReference type="SUPFAM" id="SSF111369">
    <property type="entry name" value="HlyD-like secretion proteins"/>
    <property type="match status" value="1"/>
</dbReference>
<keyword evidence="3" id="KW-0813">Transport</keyword>
<feature type="compositionally biased region" description="Basic and acidic residues" evidence="8">
    <location>
        <begin position="1"/>
        <end position="19"/>
    </location>
</feature>
<keyword evidence="9" id="KW-1133">Transmembrane helix</keyword>
<feature type="domain" description="Multidrug resistance protein MdtA-like beta-barrel" evidence="12">
    <location>
        <begin position="239"/>
        <end position="323"/>
    </location>
</feature>
<keyword evidence="7" id="KW-0175">Coiled coil</keyword>
<evidence type="ECO:0000256" key="8">
    <source>
        <dbReference type="SAM" id="MobiDB-lite"/>
    </source>
</evidence>
<dbReference type="GO" id="GO:0015562">
    <property type="term" value="F:efflux transmembrane transporter activity"/>
    <property type="evidence" value="ECO:0007669"/>
    <property type="project" value="TreeGrafter"/>
</dbReference>
<dbReference type="PANTHER" id="PTHR30469:SF12">
    <property type="entry name" value="MULTIDRUG RESISTANCE PROTEIN MDTA"/>
    <property type="match status" value="1"/>
</dbReference>
<dbReference type="InterPro" id="IPR006143">
    <property type="entry name" value="RND_pump_MFP"/>
</dbReference>
<dbReference type="Pfam" id="PF25944">
    <property type="entry name" value="Beta-barrel_RND"/>
    <property type="match status" value="1"/>
</dbReference>
<evidence type="ECO:0000259" key="10">
    <source>
        <dbReference type="Pfam" id="PF25876"/>
    </source>
</evidence>
<dbReference type="Proteomes" id="UP000196655">
    <property type="component" value="Unassembled WGS sequence"/>
</dbReference>
<feature type="region of interest" description="Disordered" evidence="8">
    <location>
        <begin position="398"/>
        <end position="449"/>
    </location>
</feature>
<dbReference type="Pfam" id="PF25917">
    <property type="entry name" value="BSH_RND"/>
    <property type="match status" value="1"/>
</dbReference>
<feature type="region of interest" description="Disordered" evidence="8">
    <location>
        <begin position="1"/>
        <end position="20"/>
    </location>
</feature>
<proteinExistence type="inferred from homology"/>
<evidence type="ECO:0000256" key="1">
    <source>
        <dbReference type="ARBA" id="ARBA00004236"/>
    </source>
</evidence>
<evidence type="ECO:0000256" key="4">
    <source>
        <dbReference type="ARBA" id="ARBA00022475"/>
    </source>
</evidence>
<evidence type="ECO:0000313" key="15">
    <source>
        <dbReference type="Proteomes" id="UP000196655"/>
    </source>
</evidence>
<feature type="domain" description="Multidrug resistance protein MdtA-like barrel-sandwich hybrid" evidence="11">
    <location>
        <begin position="95"/>
        <end position="235"/>
    </location>
</feature>
<sequence>MDARVEDRQRPVKETERPAPARRRGRLVWGGLGLVAAALIALATWHVVTTPGGAPAPARGGRFAGPPQPVGVVTVGRGDIRITLDALGTVTPLATVTVKPQIAGQLTEVGFQEGQLVKQGDFLAQIDPRPYQVALEQDQGQLAKDQAALAQAQADLARYQQMLKQKAVSAQQVDDQAFLVQQDQGTIQSDQAQIDAQRLNLAYAHIVSPVDGRVGLRQVDAGNYVQVGDALIIVTQLHPISVVFSLPEDDLPQIQARLRAGASLPVIAFDRSGTTQIATGTLSTLDNQIDTTTGTVKLRAGFDNADETLFPNQFVNARLLVDTRQDVVTVPVAAVQHGAPGAFVYLVGAGDTVAVKPIKTGPSDGGMVAVEDGLQPGDRVVVDGTDRLRDGAHVTVAGQDGAAGPGAAAAAPTDGQAGGQRHRQGTGEGGGQGQHRRRDNQGQQAPANP</sequence>
<dbReference type="InterPro" id="IPR058625">
    <property type="entry name" value="MdtA-like_BSH"/>
</dbReference>
<keyword evidence="15" id="KW-1185">Reference proteome</keyword>
<dbReference type="InterPro" id="IPR058626">
    <property type="entry name" value="MdtA-like_b-barrel"/>
</dbReference>
<dbReference type="Gene3D" id="2.40.420.20">
    <property type="match status" value="1"/>
</dbReference>
<name>A0A211Z9T1_9PROT</name>
<evidence type="ECO:0000256" key="5">
    <source>
        <dbReference type="ARBA" id="ARBA00022519"/>
    </source>
</evidence>
<comment type="subcellular location">
    <subcellularLocation>
        <location evidence="1">Cell membrane</location>
    </subcellularLocation>
</comment>
<evidence type="ECO:0000256" key="2">
    <source>
        <dbReference type="ARBA" id="ARBA00009477"/>
    </source>
</evidence>
<evidence type="ECO:0000313" key="14">
    <source>
        <dbReference type="EMBL" id="OWJ62030.1"/>
    </source>
</evidence>
<keyword evidence="6 9" id="KW-0472">Membrane</keyword>
<dbReference type="GO" id="GO:1990281">
    <property type="term" value="C:efflux pump complex"/>
    <property type="evidence" value="ECO:0007669"/>
    <property type="project" value="TreeGrafter"/>
</dbReference>
<protein>
    <submittedName>
        <fullName evidence="14">Multidrug transporter subunit MdtA</fullName>
    </submittedName>
</protein>
<dbReference type="InterPro" id="IPR058627">
    <property type="entry name" value="MdtA-like_C"/>
</dbReference>
<dbReference type="RefSeq" id="WP_088156145.1">
    <property type="nucleotide sequence ID" value="NZ_NHON01000098.1"/>
</dbReference>
<dbReference type="FunFam" id="2.40.420.20:FF:000001">
    <property type="entry name" value="Efflux RND transporter periplasmic adaptor subunit"/>
    <property type="match status" value="1"/>
</dbReference>
<keyword evidence="9" id="KW-0812">Transmembrane</keyword>
<evidence type="ECO:0000256" key="6">
    <source>
        <dbReference type="ARBA" id="ARBA00023136"/>
    </source>
</evidence>
<dbReference type="InterPro" id="IPR058624">
    <property type="entry name" value="MdtA-like_HH"/>
</dbReference>
<evidence type="ECO:0000259" key="12">
    <source>
        <dbReference type="Pfam" id="PF25944"/>
    </source>
</evidence>
<dbReference type="NCBIfam" id="NF008589">
    <property type="entry name" value="PRK11556.1"/>
    <property type="match status" value="1"/>
</dbReference>
<feature type="domain" description="Multidrug resistance protein MdtA-like alpha-helical hairpin" evidence="10">
    <location>
        <begin position="135"/>
        <end position="204"/>
    </location>
</feature>
<evidence type="ECO:0000256" key="9">
    <source>
        <dbReference type="SAM" id="Phobius"/>
    </source>
</evidence>
<evidence type="ECO:0000259" key="13">
    <source>
        <dbReference type="Pfam" id="PF25967"/>
    </source>
</evidence>
<feature type="coiled-coil region" evidence="7">
    <location>
        <begin position="135"/>
        <end position="169"/>
    </location>
</feature>
<reference evidence="15" key="1">
    <citation type="submission" date="2017-05" db="EMBL/GenBank/DDBJ databases">
        <authorList>
            <person name="Macchi M."/>
            <person name="Festa S."/>
            <person name="Coppotelli B.M."/>
            <person name="Morelli I.S."/>
        </authorList>
    </citation>
    <scope>NUCLEOTIDE SEQUENCE [LARGE SCALE GENOMIC DNA]</scope>
    <source>
        <strain evidence="15">I</strain>
    </source>
</reference>
<dbReference type="Gene3D" id="2.40.50.100">
    <property type="match status" value="1"/>
</dbReference>
<dbReference type="Gene3D" id="1.10.287.470">
    <property type="entry name" value="Helix hairpin bin"/>
    <property type="match status" value="1"/>
</dbReference>
<dbReference type="NCBIfam" id="TIGR01730">
    <property type="entry name" value="RND_mfp"/>
    <property type="match status" value="1"/>
</dbReference>
<feature type="transmembrane region" description="Helical" evidence="9">
    <location>
        <begin position="27"/>
        <end position="48"/>
    </location>
</feature>
<evidence type="ECO:0000256" key="7">
    <source>
        <dbReference type="SAM" id="Coils"/>
    </source>
</evidence>
<evidence type="ECO:0000259" key="11">
    <source>
        <dbReference type="Pfam" id="PF25917"/>
    </source>
</evidence>
<dbReference type="PANTHER" id="PTHR30469">
    <property type="entry name" value="MULTIDRUG RESISTANCE PROTEIN MDTA"/>
    <property type="match status" value="1"/>
</dbReference>
<feature type="domain" description="Multidrug resistance protein MdtA-like C-terminal permuted SH3" evidence="13">
    <location>
        <begin position="326"/>
        <end position="387"/>
    </location>
</feature>
<organism evidence="14 15">
    <name type="scientific">Inquilinus limosus</name>
    <dbReference type="NCBI Taxonomy" id="171674"/>
    <lineage>
        <taxon>Bacteria</taxon>
        <taxon>Pseudomonadati</taxon>
        <taxon>Pseudomonadota</taxon>
        <taxon>Alphaproteobacteria</taxon>
        <taxon>Rhodospirillales</taxon>
        <taxon>Rhodospirillaceae</taxon>
        <taxon>Inquilinus</taxon>
    </lineage>
</organism>
<accession>A0A211Z9T1</accession>
<dbReference type="EMBL" id="NHON01000098">
    <property type="protein sequence ID" value="OWJ62030.1"/>
    <property type="molecule type" value="Genomic_DNA"/>
</dbReference>
<keyword evidence="4" id="KW-1003">Cell membrane</keyword>
<comment type="caution">
    <text evidence="14">The sequence shown here is derived from an EMBL/GenBank/DDBJ whole genome shotgun (WGS) entry which is preliminary data.</text>
</comment>
<keyword evidence="5" id="KW-0997">Cell inner membrane</keyword>
<comment type="similarity">
    <text evidence="2">Belongs to the membrane fusion protein (MFP) (TC 8.A.1) family.</text>
</comment>
<evidence type="ECO:0000256" key="3">
    <source>
        <dbReference type="ARBA" id="ARBA00022448"/>
    </source>
</evidence>
<dbReference type="AlphaFoldDB" id="A0A211Z9T1"/>
<dbReference type="FunFam" id="2.40.30.170:FF:000006">
    <property type="entry name" value="Multidrug resistance protein MdtA"/>
    <property type="match status" value="1"/>
</dbReference>
<feature type="compositionally biased region" description="Low complexity" evidence="8">
    <location>
        <begin position="398"/>
        <end position="415"/>
    </location>
</feature>
<dbReference type="GO" id="GO:0030313">
    <property type="term" value="C:cell envelope"/>
    <property type="evidence" value="ECO:0007669"/>
    <property type="project" value="UniProtKB-SubCell"/>
</dbReference>
<gene>
    <name evidence="14" type="ORF">BWR60_30530</name>
</gene>